<evidence type="ECO:0000256" key="10">
    <source>
        <dbReference type="ARBA" id="ARBA00023172"/>
    </source>
</evidence>
<dbReference type="PANTHER" id="PTHR30194:SF3">
    <property type="entry name" value="CROSSOVER JUNCTION ENDODEOXYRIBONUCLEASE RUVC"/>
    <property type="match status" value="1"/>
</dbReference>
<comment type="catalytic activity">
    <reaction evidence="12">
        <text>Endonucleolytic cleavage at a junction such as a reciprocal single-stranded crossover between two homologous DNA duplexes (Holliday junction).</text>
        <dbReference type="EC" id="3.1.21.10"/>
    </reaction>
</comment>
<protein>
    <recommendedName>
        <fullName evidence="12 13">Crossover junction endodeoxyribonuclease RuvC</fullName>
        <ecNumber evidence="12 13">3.1.21.10</ecNumber>
    </recommendedName>
    <alternativeName>
        <fullName evidence="12">Holliday junction nuclease RuvC</fullName>
    </alternativeName>
    <alternativeName>
        <fullName evidence="12">Holliday junction resolvase RuvC</fullName>
    </alternativeName>
</protein>
<proteinExistence type="inferred from homology"/>
<comment type="subunit">
    <text evidence="12">Homodimer which binds Holliday junction (HJ) DNA. The HJ becomes 2-fold symmetrical on binding to RuvC with unstacked arms; it has a different conformation from HJ DNA in complex with RuvA. In the full resolvosome a probable DNA-RuvA(4)-RuvB(12)-RuvC(2) complex forms which resolves the HJ.</text>
</comment>
<sequence>MVNWSMALAPAPTICLGVDPGSLACGWAVVSRLGSRLELLAAGVIRSPRGADFDQRILGIHEKLAEAIAAHRPQFMAVESPFVEKNAATALKLGQIRGGILLTAGLHGLPVGDYNPMQVKKAVSGYGWADKGQVGKMVMTLLNLKEPLAADAADAAAVAIGHLLATRRVGPQA</sequence>
<dbReference type="Pfam" id="PF02075">
    <property type="entry name" value="RuvC"/>
    <property type="match status" value="1"/>
</dbReference>
<feature type="binding site" evidence="12">
    <location>
        <position position="79"/>
    </location>
    <ligand>
        <name>Mg(2+)</name>
        <dbReference type="ChEBI" id="CHEBI:18420"/>
        <label>2</label>
    </ligand>
</feature>
<evidence type="ECO:0000256" key="6">
    <source>
        <dbReference type="ARBA" id="ARBA00022763"/>
    </source>
</evidence>
<dbReference type="NCBIfam" id="TIGR00228">
    <property type="entry name" value="ruvC"/>
    <property type="match status" value="1"/>
</dbReference>
<keyword evidence="10 12" id="KW-0233">DNA recombination</keyword>
<evidence type="ECO:0000256" key="11">
    <source>
        <dbReference type="ARBA" id="ARBA00023204"/>
    </source>
</evidence>
<dbReference type="InterPro" id="IPR020563">
    <property type="entry name" value="X-over_junc_endoDNase_Mg_BS"/>
</dbReference>
<keyword evidence="7 12" id="KW-0378">Hydrolase</keyword>
<dbReference type="InterPro" id="IPR036397">
    <property type="entry name" value="RNaseH_sf"/>
</dbReference>
<evidence type="ECO:0000256" key="7">
    <source>
        <dbReference type="ARBA" id="ARBA00022801"/>
    </source>
</evidence>
<keyword evidence="9 12" id="KW-0238">DNA-binding</keyword>
<feature type="active site" evidence="12">
    <location>
        <position position="151"/>
    </location>
</feature>
<comment type="function">
    <text evidence="12">The RuvA-RuvB-RuvC complex processes Holliday junction (HJ) DNA during genetic recombination and DNA repair. Endonuclease that resolves HJ intermediates. Cleaves cruciform DNA by making single-stranded nicks across the HJ at symmetrical positions within the homologous arms, yielding a 5'-phosphate and a 3'-hydroxyl group; requires a central core of homology in the junction. The consensus cleavage sequence is 5'-(A/T)TT(C/G)-3'. Cleavage occurs on the 3'-side of the TT dinucleotide at the point of strand exchange. HJ branch migration catalyzed by RuvA-RuvB allows RuvC to scan DNA until it finds its consensus sequence, where it cleaves and resolves the cruciform DNA.</text>
</comment>
<keyword evidence="6 12" id="KW-0227">DNA damage</keyword>
<evidence type="ECO:0000256" key="12">
    <source>
        <dbReference type="HAMAP-Rule" id="MF_00034"/>
    </source>
</evidence>
<comment type="caution">
    <text evidence="14">The sequence shown here is derived from an EMBL/GenBank/DDBJ whole genome shotgun (WGS) entry which is preliminary data.</text>
</comment>
<dbReference type="HAMAP" id="MF_00034">
    <property type="entry name" value="RuvC"/>
    <property type="match status" value="1"/>
</dbReference>
<dbReference type="CDD" id="cd16962">
    <property type="entry name" value="RuvC"/>
    <property type="match status" value="1"/>
</dbReference>
<keyword evidence="4 12" id="KW-0479">Metal-binding</keyword>
<feature type="binding site" evidence="12">
    <location>
        <position position="151"/>
    </location>
    <ligand>
        <name>Mg(2+)</name>
        <dbReference type="ChEBI" id="CHEBI:18420"/>
        <label>1</label>
    </ligand>
</feature>
<name>A0ABQ5QGS1_9BACT</name>
<evidence type="ECO:0000313" key="15">
    <source>
        <dbReference type="Proteomes" id="UP001165069"/>
    </source>
</evidence>
<keyword evidence="11 12" id="KW-0234">DNA repair</keyword>
<dbReference type="Gene3D" id="3.30.420.10">
    <property type="entry name" value="Ribonuclease H-like superfamily/Ribonuclease H"/>
    <property type="match status" value="1"/>
</dbReference>
<keyword evidence="3 12" id="KW-0540">Nuclease</keyword>
<feature type="binding site" evidence="12">
    <location>
        <position position="19"/>
    </location>
    <ligand>
        <name>Mg(2+)</name>
        <dbReference type="ChEBI" id="CHEBI:18420"/>
        <label>1</label>
    </ligand>
</feature>
<gene>
    <name evidence="12 14" type="primary">ruvC</name>
    <name evidence="14" type="ORF">GETHLI_25490</name>
</gene>
<dbReference type="PROSITE" id="PS01321">
    <property type="entry name" value="RUVC"/>
    <property type="match status" value="1"/>
</dbReference>
<feature type="active site" evidence="12">
    <location>
        <position position="79"/>
    </location>
</feature>
<evidence type="ECO:0000256" key="1">
    <source>
        <dbReference type="ARBA" id="ARBA00009518"/>
    </source>
</evidence>
<dbReference type="EC" id="3.1.21.10" evidence="12 13"/>
<comment type="cofactor">
    <cofactor evidence="12">
        <name>Mg(2+)</name>
        <dbReference type="ChEBI" id="CHEBI:18420"/>
    </cofactor>
    <text evidence="12">Binds 2 Mg(2+) ion per subunit.</text>
</comment>
<comment type="similarity">
    <text evidence="1 12">Belongs to the RuvC family.</text>
</comment>
<accession>A0ABQ5QGS1</accession>
<evidence type="ECO:0000256" key="13">
    <source>
        <dbReference type="NCBIfam" id="TIGR00228"/>
    </source>
</evidence>
<dbReference type="InterPro" id="IPR002176">
    <property type="entry name" value="X-over_junc_endoDNase_RuvC"/>
</dbReference>
<evidence type="ECO:0000256" key="2">
    <source>
        <dbReference type="ARBA" id="ARBA00022490"/>
    </source>
</evidence>
<keyword evidence="2 12" id="KW-0963">Cytoplasm</keyword>
<dbReference type="EMBL" id="BSDE01000005">
    <property type="protein sequence ID" value="GLH74047.1"/>
    <property type="molecule type" value="Genomic_DNA"/>
</dbReference>
<evidence type="ECO:0000256" key="4">
    <source>
        <dbReference type="ARBA" id="ARBA00022723"/>
    </source>
</evidence>
<reference evidence="14 15" key="1">
    <citation type="journal article" date="2023" name="Antonie Van Leeuwenhoek">
        <title>Mesoterricola silvestris gen. nov., sp. nov., Mesoterricola sediminis sp. nov., Geothrix oryzae sp. nov., Geothrix edaphica sp. nov., Geothrix rubra sp. nov., and Geothrix limicola sp. nov., six novel members of Acidobacteriota isolated from soils.</title>
        <authorList>
            <person name="Itoh H."/>
            <person name="Sugisawa Y."/>
            <person name="Mise K."/>
            <person name="Xu Z."/>
            <person name="Kuniyasu M."/>
            <person name="Ushijima N."/>
            <person name="Kawano K."/>
            <person name="Kobayashi E."/>
            <person name="Shiratori Y."/>
            <person name="Masuda Y."/>
            <person name="Senoo K."/>
        </authorList>
    </citation>
    <scope>NUCLEOTIDE SEQUENCE [LARGE SCALE GENOMIC DNA]</scope>
    <source>
        <strain evidence="14 15">Red804</strain>
    </source>
</reference>
<keyword evidence="5 12" id="KW-0255">Endonuclease</keyword>
<evidence type="ECO:0000256" key="8">
    <source>
        <dbReference type="ARBA" id="ARBA00022842"/>
    </source>
</evidence>
<dbReference type="PRINTS" id="PR00696">
    <property type="entry name" value="RSOLVASERUVC"/>
</dbReference>
<comment type="subcellular location">
    <subcellularLocation>
        <location evidence="12">Cytoplasm</location>
    </subcellularLocation>
</comment>
<dbReference type="InterPro" id="IPR012337">
    <property type="entry name" value="RNaseH-like_sf"/>
</dbReference>
<evidence type="ECO:0000313" key="14">
    <source>
        <dbReference type="EMBL" id="GLH74047.1"/>
    </source>
</evidence>
<dbReference type="PANTHER" id="PTHR30194">
    <property type="entry name" value="CROSSOVER JUNCTION ENDODEOXYRIBONUCLEASE RUVC"/>
    <property type="match status" value="1"/>
</dbReference>
<evidence type="ECO:0000256" key="5">
    <source>
        <dbReference type="ARBA" id="ARBA00022759"/>
    </source>
</evidence>
<evidence type="ECO:0000256" key="9">
    <source>
        <dbReference type="ARBA" id="ARBA00023125"/>
    </source>
</evidence>
<keyword evidence="15" id="KW-1185">Reference proteome</keyword>
<evidence type="ECO:0000256" key="3">
    <source>
        <dbReference type="ARBA" id="ARBA00022722"/>
    </source>
</evidence>
<organism evidence="14 15">
    <name type="scientific">Geothrix limicola</name>
    <dbReference type="NCBI Taxonomy" id="2927978"/>
    <lineage>
        <taxon>Bacteria</taxon>
        <taxon>Pseudomonadati</taxon>
        <taxon>Acidobacteriota</taxon>
        <taxon>Holophagae</taxon>
        <taxon>Holophagales</taxon>
        <taxon>Holophagaceae</taxon>
        <taxon>Geothrix</taxon>
    </lineage>
</organism>
<dbReference type="SUPFAM" id="SSF53098">
    <property type="entry name" value="Ribonuclease H-like"/>
    <property type="match status" value="1"/>
</dbReference>
<feature type="active site" evidence="12">
    <location>
        <position position="19"/>
    </location>
</feature>
<dbReference type="Proteomes" id="UP001165069">
    <property type="component" value="Unassembled WGS sequence"/>
</dbReference>
<keyword evidence="8 12" id="KW-0460">Magnesium</keyword>